<dbReference type="STRING" id="157652.A0A371IAY3"/>
<organism evidence="1 2">
    <name type="scientific">Mucuna pruriens</name>
    <name type="common">Velvet bean</name>
    <name type="synonym">Dolichos pruriens</name>
    <dbReference type="NCBI Taxonomy" id="157652"/>
    <lineage>
        <taxon>Eukaryota</taxon>
        <taxon>Viridiplantae</taxon>
        <taxon>Streptophyta</taxon>
        <taxon>Embryophyta</taxon>
        <taxon>Tracheophyta</taxon>
        <taxon>Spermatophyta</taxon>
        <taxon>Magnoliopsida</taxon>
        <taxon>eudicotyledons</taxon>
        <taxon>Gunneridae</taxon>
        <taxon>Pentapetalae</taxon>
        <taxon>rosids</taxon>
        <taxon>fabids</taxon>
        <taxon>Fabales</taxon>
        <taxon>Fabaceae</taxon>
        <taxon>Papilionoideae</taxon>
        <taxon>50 kb inversion clade</taxon>
        <taxon>NPAAA clade</taxon>
        <taxon>indigoferoid/millettioid clade</taxon>
        <taxon>Phaseoleae</taxon>
        <taxon>Mucuna</taxon>
    </lineage>
</organism>
<protein>
    <submittedName>
        <fullName evidence="1">Uncharacterized protein</fullName>
    </submittedName>
</protein>
<dbReference type="Proteomes" id="UP000257109">
    <property type="component" value="Unassembled WGS sequence"/>
</dbReference>
<dbReference type="Gene3D" id="2.40.50.140">
    <property type="entry name" value="Nucleic acid-binding proteins"/>
    <property type="match status" value="1"/>
</dbReference>
<dbReference type="InterPro" id="IPR012340">
    <property type="entry name" value="NA-bd_OB-fold"/>
</dbReference>
<evidence type="ECO:0000313" key="1">
    <source>
        <dbReference type="EMBL" id="RDY12198.1"/>
    </source>
</evidence>
<keyword evidence="2" id="KW-1185">Reference proteome</keyword>
<dbReference type="OrthoDB" id="1433058at2759"/>
<name>A0A371IAY3_MUCPR</name>
<feature type="non-terminal residue" evidence="1">
    <location>
        <position position="1"/>
    </location>
</feature>
<sequence>MVDDCLKSLPLFSFVSLAEIGDYYDNSYFVGFSIGARIEREYERNDSIGKMNEIELGVDGQSPFIDCTLFELYVDELNLFLRSSDVQHPIFERAKTFKGKTYLQNVMNCTKLIFNPQYSKAINFKNKISDHSDFLLSQLPYSSRVSIDEDGCLLSDFGDS</sequence>
<proteinExistence type="predicted"/>
<comment type="caution">
    <text evidence="1">The sequence shown here is derived from an EMBL/GenBank/DDBJ whole genome shotgun (WGS) entry which is preliminary data.</text>
</comment>
<gene>
    <name evidence="1" type="ORF">CR513_03042</name>
</gene>
<dbReference type="AlphaFoldDB" id="A0A371IAY3"/>
<dbReference type="EMBL" id="QJKJ01000514">
    <property type="protein sequence ID" value="RDY12198.1"/>
    <property type="molecule type" value="Genomic_DNA"/>
</dbReference>
<evidence type="ECO:0000313" key="2">
    <source>
        <dbReference type="Proteomes" id="UP000257109"/>
    </source>
</evidence>
<reference evidence="1" key="1">
    <citation type="submission" date="2018-05" db="EMBL/GenBank/DDBJ databases">
        <title>Draft genome of Mucuna pruriens seed.</title>
        <authorList>
            <person name="Nnadi N.E."/>
            <person name="Vos R."/>
            <person name="Hasami M.H."/>
            <person name="Devisetty U.K."/>
            <person name="Aguiy J.C."/>
        </authorList>
    </citation>
    <scope>NUCLEOTIDE SEQUENCE [LARGE SCALE GENOMIC DNA]</scope>
    <source>
        <strain evidence="1">JCA_2017</strain>
    </source>
</reference>
<accession>A0A371IAY3</accession>